<proteinExistence type="predicted"/>
<dbReference type="Gene3D" id="3.30.360.10">
    <property type="entry name" value="Dihydrodipicolinate Reductase, domain 2"/>
    <property type="match status" value="1"/>
</dbReference>
<organism evidence="3 4">
    <name type="scientific">Paenibacillus chartarius</name>
    <dbReference type="NCBI Taxonomy" id="747481"/>
    <lineage>
        <taxon>Bacteria</taxon>
        <taxon>Bacillati</taxon>
        <taxon>Bacillota</taxon>
        <taxon>Bacilli</taxon>
        <taxon>Bacillales</taxon>
        <taxon>Paenibacillaceae</taxon>
        <taxon>Paenibacillus</taxon>
    </lineage>
</organism>
<dbReference type="PANTHER" id="PTHR43708">
    <property type="entry name" value="CONSERVED EXPRESSED OXIDOREDUCTASE (EUROFUNG)"/>
    <property type="match status" value="1"/>
</dbReference>
<name>A0ABV6DPG1_9BACL</name>
<dbReference type="RefSeq" id="WP_377471920.1">
    <property type="nucleotide sequence ID" value="NZ_JBHLWN010000074.1"/>
</dbReference>
<dbReference type="InterPro" id="IPR000683">
    <property type="entry name" value="Gfo/Idh/MocA-like_OxRdtase_N"/>
</dbReference>
<reference evidence="3 4" key="1">
    <citation type="submission" date="2024-09" db="EMBL/GenBank/DDBJ databases">
        <authorList>
            <person name="Sun Q."/>
            <person name="Mori K."/>
        </authorList>
    </citation>
    <scope>NUCLEOTIDE SEQUENCE [LARGE SCALE GENOMIC DNA]</scope>
    <source>
        <strain evidence="3 4">CCM 7759</strain>
    </source>
</reference>
<dbReference type="InterPro" id="IPR051317">
    <property type="entry name" value="Gfo/Idh/MocA_oxidoreduct"/>
</dbReference>
<accession>A0ABV6DPG1</accession>
<dbReference type="Pfam" id="PF21378">
    <property type="entry name" value="YceM-like_C"/>
    <property type="match status" value="1"/>
</dbReference>
<dbReference type="EMBL" id="JBHLWN010000074">
    <property type="protein sequence ID" value="MFC0214541.1"/>
    <property type="molecule type" value="Genomic_DNA"/>
</dbReference>
<dbReference type="Proteomes" id="UP001589776">
    <property type="component" value="Unassembled WGS sequence"/>
</dbReference>
<gene>
    <name evidence="3" type="ORF">ACFFK0_19085</name>
</gene>
<feature type="domain" description="Gfo/Idh/MocA-like oxidoreductase N-terminal" evidence="1">
    <location>
        <begin position="5"/>
        <end position="123"/>
    </location>
</feature>
<feature type="domain" description="YceM-like C-terminal" evidence="2">
    <location>
        <begin position="129"/>
        <end position="250"/>
    </location>
</feature>
<keyword evidence="4" id="KW-1185">Reference proteome</keyword>
<evidence type="ECO:0000313" key="3">
    <source>
        <dbReference type="EMBL" id="MFC0214541.1"/>
    </source>
</evidence>
<dbReference type="InterPro" id="IPR036291">
    <property type="entry name" value="NAD(P)-bd_dom_sf"/>
</dbReference>
<dbReference type="SUPFAM" id="SSF55347">
    <property type="entry name" value="Glyceraldehyde-3-phosphate dehydrogenase-like, C-terminal domain"/>
    <property type="match status" value="1"/>
</dbReference>
<evidence type="ECO:0000259" key="1">
    <source>
        <dbReference type="Pfam" id="PF01408"/>
    </source>
</evidence>
<evidence type="ECO:0000259" key="2">
    <source>
        <dbReference type="Pfam" id="PF21378"/>
    </source>
</evidence>
<sequence>MRKRRIGIVGLGDIARKVYLPLLTSQESVEIVGLQSRTKETVDRIGGQYRIDGRYTDLGDLVALQPDAVFVHSPTPTHYEIVMACLQAGIHVYVDKPLSYDLGESVRMAEEAAKRGLLLGVGFNRRFAPLYAEAKSWLEGAGGASWCSVQKHRLRKQLLPARETVYDDLIHMLDLLVWLGDGEDGELAAAELEADIDGKMVRASGTVRLTGRGATGVYAMVRDAGRDLEKLELHGSGRSAEVVNMETGEWTEAGGMPVLRTFGSWDTVLERRGFAGVVNHFLACLDDPDRCTVRADRVLASHRLAERVAAGKL</sequence>
<dbReference type="Gene3D" id="3.40.50.720">
    <property type="entry name" value="NAD(P)-binding Rossmann-like Domain"/>
    <property type="match status" value="1"/>
</dbReference>
<evidence type="ECO:0000313" key="4">
    <source>
        <dbReference type="Proteomes" id="UP001589776"/>
    </source>
</evidence>
<protein>
    <submittedName>
        <fullName evidence="3">Gfo/Idh/MocA family protein</fullName>
    </submittedName>
</protein>
<dbReference type="InterPro" id="IPR048477">
    <property type="entry name" value="YceM-like_C"/>
</dbReference>
<dbReference type="Pfam" id="PF01408">
    <property type="entry name" value="GFO_IDH_MocA"/>
    <property type="match status" value="1"/>
</dbReference>
<comment type="caution">
    <text evidence="3">The sequence shown here is derived from an EMBL/GenBank/DDBJ whole genome shotgun (WGS) entry which is preliminary data.</text>
</comment>
<dbReference type="PANTHER" id="PTHR43708:SF4">
    <property type="entry name" value="OXIDOREDUCTASE YCEM-RELATED"/>
    <property type="match status" value="1"/>
</dbReference>
<dbReference type="SUPFAM" id="SSF51735">
    <property type="entry name" value="NAD(P)-binding Rossmann-fold domains"/>
    <property type="match status" value="1"/>
</dbReference>